<dbReference type="SUPFAM" id="SSF47413">
    <property type="entry name" value="lambda repressor-like DNA-binding domains"/>
    <property type="match status" value="1"/>
</dbReference>
<evidence type="ECO:0000256" key="1">
    <source>
        <dbReference type="ARBA" id="ARBA00022491"/>
    </source>
</evidence>
<dbReference type="PANTHER" id="PTHR30146:SF95">
    <property type="entry name" value="RIBOSE OPERON REPRESSOR"/>
    <property type="match status" value="1"/>
</dbReference>
<reference evidence="6" key="1">
    <citation type="submission" date="2018-06" db="EMBL/GenBank/DDBJ databases">
        <authorList>
            <person name="Zhirakovskaya E."/>
        </authorList>
    </citation>
    <scope>NUCLEOTIDE SEQUENCE</scope>
</reference>
<evidence type="ECO:0000256" key="3">
    <source>
        <dbReference type="ARBA" id="ARBA00023125"/>
    </source>
</evidence>
<dbReference type="GO" id="GO:0003700">
    <property type="term" value="F:DNA-binding transcription factor activity"/>
    <property type="evidence" value="ECO:0007669"/>
    <property type="project" value="TreeGrafter"/>
</dbReference>
<evidence type="ECO:0000256" key="2">
    <source>
        <dbReference type="ARBA" id="ARBA00023015"/>
    </source>
</evidence>
<dbReference type="CDD" id="cd06278">
    <property type="entry name" value="PBP1_LacI-like"/>
    <property type="match status" value="1"/>
</dbReference>
<dbReference type="PROSITE" id="PS50932">
    <property type="entry name" value="HTH_LACI_2"/>
    <property type="match status" value="1"/>
</dbReference>
<dbReference type="CDD" id="cd01392">
    <property type="entry name" value="HTH_LacI"/>
    <property type="match status" value="1"/>
</dbReference>
<gene>
    <name evidence="6" type="ORF">MNBD_ALPHA12-1891</name>
</gene>
<dbReference type="SMART" id="SM00354">
    <property type="entry name" value="HTH_LACI"/>
    <property type="match status" value="1"/>
</dbReference>
<dbReference type="InterPro" id="IPR010982">
    <property type="entry name" value="Lambda_DNA-bd_dom_sf"/>
</dbReference>
<organism evidence="6">
    <name type="scientific">hydrothermal vent metagenome</name>
    <dbReference type="NCBI Taxonomy" id="652676"/>
    <lineage>
        <taxon>unclassified sequences</taxon>
        <taxon>metagenomes</taxon>
        <taxon>ecological metagenomes</taxon>
    </lineage>
</organism>
<feature type="domain" description="HTH lacI-type" evidence="5">
    <location>
        <begin position="11"/>
        <end position="65"/>
    </location>
</feature>
<dbReference type="Pfam" id="PF00356">
    <property type="entry name" value="LacI"/>
    <property type="match status" value="1"/>
</dbReference>
<evidence type="ECO:0000259" key="5">
    <source>
        <dbReference type="PROSITE" id="PS50932"/>
    </source>
</evidence>
<sequence length="336" mass="36548">MNKIRPIVSSVTSFDVAKLAGVSRSAVSRAFTPGASISDKTRKKVKRAAFELGYSVNLLARGLNKQRTDLVGMIASGMSNPYRSEQIDALAKRLVHEGFRPMLFCIDEGMNESQLLSILLNYQVSGVVITSDAPPAEICEECARMHVPLALVDRLDDLPFVDRINGDNRKGGRMAAESLIAAGRRNLIAVKPQKVGYSGRARIAAFVERAHEASIEAKVLGVVASEYNGGMEAADYIVSRRHEKLGIFCPSDTLALGLLDALRSQHGVAIPEEMSLIGYDDIPQASWAFAELTTIKQSVEEFAKVTVDVLKARINEPDAAPKNQIVSVNLVLRKTV</sequence>
<dbReference type="Gene3D" id="3.40.50.2300">
    <property type="match status" value="2"/>
</dbReference>
<keyword evidence="3" id="KW-0238">DNA-binding</keyword>
<dbReference type="InterPro" id="IPR000843">
    <property type="entry name" value="HTH_LacI"/>
</dbReference>
<dbReference type="PANTHER" id="PTHR30146">
    <property type="entry name" value="LACI-RELATED TRANSCRIPTIONAL REPRESSOR"/>
    <property type="match status" value="1"/>
</dbReference>
<proteinExistence type="predicted"/>
<keyword evidence="2" id="KW-0805">Transcription regulation</keyword>
<evidence type="ECO:0000256" key="4">
    <source>
        <dbReference type="ARBA" id="ARBA00023163"/>
    </source>
</evidence>
<dbReference type="SUPFAM" id="SSF53822">
    <property type="entry name" value="Periplasmic binding protein-like I"/>
    <property type="match status" value="1"/>
</dbReference>
<dbReference type="Gene3D" id="1.10.260.40">
    <property type="entry name" value="lambda repressor-like DNA-binding domains"/>
    <property type="match status" value="1"/>
</dbReference>
<dbReference type="InterPro" id="IPR046335">
    <property type="entry name" value="LacI/GalR-like_sensor"/>
</dbReference>
<dbReference type="GO" id="GO:0000976">
    <property type="term" value="F:transcription cis-regulatory region binding"/>
    <property type="evidence" value="ECO:0007669"/>
    <property type="project" value="TreeGrafter"/>
</dbReference>
<accession>A0A3B0TSA9</accession>
<protein>
    <recommendedName>
        <fullName evidence="5">HTH lacI-type domain-containing protein</fullName>
    </recommendedName>
</protein>
<evidence type="ECO:0000313" key="6">
    <source>
        <dbReference type="EMBL" id="VAW21505.1"/>
    </source>
</evidence>
<dbReference type="Pfam" id="PF13377">
    <property type="entry name" value="Peripla_BP_3"/>
    <property type="match status" value="1"/>
</dbReference>
<keyword evidence="1" id="KW-0678">Repressor</keyword>
<name>A0A3B0TSA9_9ZZZZ</name>
<keyword evidence="4" id="KW-0804">Transcription</keyword>
<dbReference type="InterPro" id="IPR028082">
    <property type="entry name" value="Peripla_BP_I"/>
</dbReference>
<dbReference type="EMBL" id="UOEO01000172">
    <property type="protein sequence ID" value="VAW21505.1"/>
    <property type="molecule type" value="Genomic_DNA"/>
</dbReference>
<dbReference type="AlphaFoldDB" id="A0A3B0TSA9"/>